<organism evidence="3 4">
    <name type="scientific">Ladona fulva</name>
    <name type="common">Scarce chaser dragonfly</name>
    <name type="synonym">Libellula fulva</name>
    <dbReference type="NCBI Taxonomy" id="123851"/>
    <lineage>
        <taxon>Eukaryota</taxon>
        <taxon>Metazoa</taxon>
        <taxon>Ecdysozoa</taxon>
        <taxon>Arthropoda</taxon>
        <taxon>Hexapoda</taxon>
        <taxon>Insecta</taxon>
        <taxon>Pterygota</taxon>
        <taxon>Palaeoptera</taxon>
        <taxon>Odonata</taxon>
        <taxon>Epiprocta</taxon>
        <taxon>Anisoptera</taxon>
        <taxon>Libelluloidea</taxon>
        <taxon>Libellulidae</taxon>
        <taxon>Ladona</taxon>
    </lineage>
</organism>
<proteinExistence type="predicted"/>
<evidence type="ECO:0000256" key="1">
    <source>
        <dbReference type="SAM" id="Phobius"/>
    </source>
</evidence>
<evidence type="ECO:0000313" key="3">
    <source>
        <dbReference type="EMBL" id="KAG8223359.1"/>
    </source>
</evidence>
<dbReference type="PANTHER" id="PTHR36692:SF2">
    <property type="entry name" value="GEO12064P1"/>
    <property type="match status" value="1"/>
</dbReference>
<protein>
    <recommendedName>
        <fullName evidence="2">DUF7775 domain-containing protein</fullName>
    </recommendedName>
</protein>
<feature type="transmembrane region" description="Helical" evidence="1">
    <location>
        <begin position="45"/>
        <end position="66"/>
    </location>
</feature>
<feature type="transmembrane region" description="Helical" evidence="1">
    <location>
        <begin position="12"/>
        <end position="33"/>
    </location>
</feature>
<dbReference type="PANTHER" id="PTHR36692">
    <property type="entry name" value="PROTEIN SNAKESKIN"/>
    <property type="match status" value="1"/>
</dbReference>
<feature type="domain" description="DUF7775" evidence="2">
    <location>
        <begin position="13"/>
        <end position="137"/>
    </location>
</feature>
<dbReference type="Pfam" id="PF24985">
    <property type="entry name" value="DUF7775"/>
    <property type="match status" value="1"/>
</dbReference>
<keyword evidence="4" id="KW-1185">Reference proteome</keyword>
<evidence type="ECO:0000313" key="4">
    <source>
        <dbReference type="Proteomes" id="UP000792457"/>
    </source>
</evidence>
<evidence type="ECO:0000259" key="2">
    <source>
        <dbReference type="Pfam" id="PF24985"/>
    </source>
</evidence>
<sequence>MAESQNIKGPGFAAKIIELALAMLCCGLIPNAFYHNLHSSMHHVALSYVTFAGYILITTVLIIAYITEESVPKRMVALFSFVGCVLFVASGGVIIEDWRIVHNSLIIRPSKQYMDQMIAAGIISLFNGVVFLVDVGLTLKFG</sequence>
<keyword evidence="1" id="KW-0472">Membrane</keyword>
<keyword evidence="1" id="KW-1133">Transmembrane helix</keyword>
<reference evidence="3" key="2">
    <citation type="submission" date="2017-10" db="EMBL/GenBank/DDBJ databases">
        <title>Ladona fulva Genome sequencing and assembly.</title>
        <authorList>
            <person name="Murali S."/>
            <person name="Richards S."/>
            <person name="Bandaranaike D."/>
            <person name="Bellair M."/>
            <person name="Blankenburg K."/>
            <person name="Chao H."/>
            <person name="Dinh H."/>
            <person name="Doddapaneni H."/>
            <person name="Dugan-Rocha S."/>
            <person name="Elkadiri S."/>
            <person name="Gnanaolivu R."/>
            <person name="Hernandez B."/>
            <person name="Skinner E."/>
            <person name="Javaid M."/>
            <person name="Lee S."/>
            <person name="Li M."/>
            <person name="Ming W."/>
            <person name="Munidasa M."/>
            <person name="Muniz J."/>
            <person name="Nguyen L."/>
            <person name="Hughes D."/>
            <person name="Osuji N."/>
            <person name="Pu L.-L."/>
            <person name="Puazo M."/>
            <person name="Qu C."/>
            <person name="Quiroz J."/>
            <person name="Raj R."/>
            <person name="Weissenberger G."/>
            <person name="Xin Y."/>
            <person name="Zou X."/>
            <person name="Han Y."/>
            <person name="Worley K."/>
            <person name="Muzny D."/>
            <person name="Gibbs R."/>
        </authorList>
    </citation>
    <scope>NUCLEOTIDE SEQUENCE</scope>
    <source>
        <strain evidence="3">Sampled in the wild</strain>
    </source>
</reference>
<feature type="transmembrane region" description="Helical" evidence="1">
    <location>
        <begin position="118"/>
        <end position="139"/>
    </location>
</feature>
<accession>A0A8K0JW05</accession>
<gene>
    <name evidence="3" type="ORF">J437_LFUL001237</name>
</gene>
<feature type="transmembrane region" description="Helical" evidence="1">
    <location>
        <begin position="75"/>
        <end position="95"/>
    </location>
</feature>
<dbReference type="Proteomes" id="UP000792457">
    <property type="component" value="Unassembled WGS sequence"/>
</dbReference>
<keyword evidence="1" id="KW-0812">Transmembrane</keyword>
<dbReference type="AlphaFoldDB" id="A0A8K0JW05"/>
<dbReference type="InterPro" id="IPR056677">
    <property type="entry name" value="DUF7775"/>
</dbReference>
<comment type="caution">
    <text evidence="3">The sequence shown here is derived from an EMBL/GenBank/DDBJ whole genome shotgun (WGS) entry which is preliminary data.</text>
</comment>
<dbReference type="OrthoDB" id="8187586at2759"/>
<reference evidence="3" key="1">
    <citation type="submission" date="2013-04" db="EMBL/GenBank/DDBJ databases">
        <authorList>
            <person name="Qu J."/>
            <person name="Murali S.C."/>
            <person name="Bandaranaike D."/>
            <person name="Bellair M."/>
            <person name="Blankenburg K."/>
            <person name="Chao H."/>
            <person name="Dinh H."/>
            <person name="Doddapaneni H."/>
            <person name="Downs B."/>
            <person name="Dugan-Rocha S."/>
            <person name="Elkadiri S."/>
            <person name="Gnanaolivu R.D."/>
            <person name="Hernandez B."/>
            <person name="Javaid M."/>
            <person name="Jayaseelan J.C."/>
            <person name="Lee S."/>
            <person name="Li M."/>
            <person name="Ming W."/>
            <person name="Munidasa M."/>
            <person name="Muniz J."/>
            <person name="Nguyen L."/>
            <person name="Ongeri F."/>
            <person name="Osuji N."/>
            <person name="Pu L.-L."/>
            <person name="Puazo M."/>
            <person name="Qu C."/>
            <person name="Quiroz J."/>
            <person name="Raj R."/>
            <person name="Weissenberger G."/>
            <person name="Xin Y."/>
            <person name="Zou X."/>
            <person name="Han Y."/>
            <person name="Richards S."/>
            <person name="Worley K."/>
            <person name="Muzny D."/>
            <person name="Gibbs R."/>
        </authorList>
    </citation>
    <scope>NUCLEOTIDE SEQUENCE</scope>
    <source>
        <strain evidence="3">Sampled in the wild</strain>
    </source>
</reference>
<dbReference type="InterPro" id="IPR038976">
    <property type="entry name" value="Ssk"/>
</dbReference>
<dbReference type="GO" id="GO:0005886">
    <property type="term" value="C:plasma membrane"/>
    <property type="evidence" value="ECO:0007669"/>
    <property type="project" value="TreeGrafter"/>
</dbReference>
<dbReference type="GO" id="GO:0019991">
    <property type="term" value="P:septate junction assembly"/>
    <property type="evidence" value="ECO:0007669"/>
    <property type="project" value="InterPro"/>
</dbReference>
<dbReference type="EMBL" id="KZ308157">
    <property type="protein sequence ID" value="KAG8223359.1"/>
    <property type="molecule type" value="Genomic_DNA"/>
</dbReference>
<name>A0A8K0JW05_LADFU</name>